<dbReference type="KEGG" id="php:PhaeoP97_00890"/>
<proteinExistence type="predicted"/>
<evidence type="ECO:0000313" key="2">
    <source>
        <dbReference type="Proteomes" id="UP000183859"/>
    </source>
</evidence>
<dbReference type="InterPro" id="IPR021295">
    <property type="entry name" value="DUF2867"/>
</dbReference>
<dbReference type="AlphaFoldDB" id="A0A1L3I2I4"/>
<protein>
    <recommendedName>
        <fullName evidence="3">DUF2867 domain-containing protein</fullName>
    </recommendedName>
</protein>
<gene>
    <name evidence="1" type="ORF">PhaeoP97_00890</name>
</gene>
<dbReference type="Proteomes" id="UP000183859">
    <property type="component" value="Chromosome"/>
</dbReference>
<dbReference type="EMBL" id="CP016364">
    <property type="protein sequence ID" value="APG46320.1"/>
    <property type="molecule type" value="Genomic_DNA"/>
</dbReference>
<keyword evidence="2" id="KW-1185">Reference proteome</keyword>
<name>A0A1L3I2I4_9RHOB</name>
<organism evidence="1 2">
    <name type="scientific">Phaeobacter porticola</name>
    <dbReference type="NCBI Taxonomy" id="1844006"/>
    <lineage>
        <taxon>Bacteria</taxon>
        <taxon>Pseudomonadati</taxon>
        <taxon>Pseudomonadota</taxon>
        <taxon>Alphaproteobacteria</taxon>
        <taxon>Rhodobacterales</taxon>
        <taxon>Roseobacteraceae</taxon>
        <taxon>Phaeobacter</taxon>
    </lineage>
</organism>
<evidence type="ECO:0000313" key="1">
    <source>
        <dbReference type="EMBL" id="APG46320.1"/>
    </source>
</evidence>
<sequence>MNESSTMPRVRKTPLPASARLWQMVSPGDFIDGYAVESPLSPRDAADIGLSMPGWAAALLRLRNAIMRPFGLKTEVSDTGDGAIFPVTFEDSRELILGADDIHLDFRITVLRHDGRIHMATWVHRHNLLGRIYLTAVMPFHILIVRDSMRRIARHRPTIASSPSAQ</sequence>
<reference evidence="2" key="1">
    <citation type="submission" date="2016-07" db="EMBL/GenBank/DDBJ databases">
        <title>Phaeobacter portensis sp. nov., a tropodithietic acid producing bacterium isolated from a German harbor.</title>
        <authorList>
            <person name="Freese H.M."/>
            <person name="Bunk B."/>
            <person name="Breider S."/>
            <person name="Brinkhoff T."/>
        </authorList>
    </citation>
    <scope>NUCLEOTIDE SEQUENCE [LARGE SCALE GENOMIC DNA]</scope>
    <source>
        <strain evidence="2">P97</strain>
    </source>
</reference>
<dbReference type="STRING" id="1844006.PhaeoP97_00890"/>
<dbReference type="Pfam" id="PF11066">
    <property type="entry name" value="DUF2867"/>
    <property type="match status" value="1"/>
</dbReference>
<accession>A0A1L3I2I4</accession>
<evidence type="ECO:0008006" key="3">
    <source>
        <dbReference type="Google" id="ProtNLM"/>
    </source>
</evidence>